<name>A0A1B4FQU5_9BURK</name>
<dbReference type="RefSeq" id="WP_066486338.1">
    <property type="nucleotide sequence ID" value="NZ_CP013388.1"/>
</dbReference>
<comment type="caution">
    <text evidence="6">Lacks conserved residue(s) required for the propagation of feature annotation.</text>
</comment>
<evidence type="ECO:0000259" key="7">
    <source>
        <dbReference type="SMART" id="SM00072"/>
    </source>
</evidence>
<sequence length="196" mass="20686">MNTADVSRPGALVYLMGASGSGKDSVLAWIAARLTASDRVRIARRYITRDSGATEASIALSDAEFARRTAGGCFAMHWRSHGLSYGIGTEIDAWIAAGHVVLVNGSRAYLPHASARYPRLIAVELVVSPDILAARLSQRGREDAVQIAARVARAQQAFAVPDDCTLIRIRNDTTLDASASALLALARTGCAPGVPA</sequence>
<dbReference type="SUPFAM" id="SSF52540">
    <property type="entry name" value="P-loop containing nucleoside triphosphate hydrolases"/>
    <property type="match status" value="1"/>
</dbReference>
<dbReference type="HAMAP" id="MF_00836">
    <property type="entry name" value="PhnN"/>
    <property type="match status" value="1"/>
</dbReference>
<evidence type="ECO:0000256" key="1">
    <source>
        <dbReference type="ARBA" id="ARBA00000373"/>
    </source>
</evidence>
<evidence type="ECO:0000256" key="5">
    <source>
        <dbReference type="ARBA" id="ARBA00022840"/>
    </source>
</evidence>
<dbReference type="NCBIfam" id="TIGR02322">
    <property type="entry name" value="phosphon_PhnN"/>
    <property type="match status" value="1"/>
</dbReference>
<keyword evidence="3 6" id="KW-0808">Transferase</keyword>
<evidence type="ECO:0000256" key="3">
    <source>
        <dbReference type="ARBA" id="ARBA00022679"/>
    </source>
</evidence>
<protein>
    <recommendedName>
        <fullName evidence="6">Ribose 1,5-bisphosphate phosphokinase PhnN</fullName>
        <ecNumber evidence="6">2.7.4.23</ecNumber>
    </recommendedName>
    <alternativeName>
        <fullName evidence="6">Ribose 1,5-bisphosphokinase</fullName>
    </alternativeName>
</protein>
<evidence type="ECO:0000313" key="9">
    <source>
        <dbReference type="Proteomes" id="UP000067711"/>
    </source>
</evidence>
<feature type="domain" description="Guanylate kinase/L-type calcium channel beta subunit" evidence="7">
    <location>
        <begin position="9"/>
        <end position="186"/>
    </location>
</feature>
<dbReference type="Gene3D" id="3.40.50.300">
    <property type="entry name" value="P-loop containing nucleotide triphosphate hydrolases"/>
    <property type="match status" value="1"/>
</dbReference>
<accession>A0A1B4FQU5</accession>
<comment type="pathway">
    <text evidence="2 6">Metabolic intermediate biosynthesis; 5-phospho-alpha-D-ribose 1-diphosphate biosynthesis; 5-phospho-alpha-D-ribose 1-diphosphate from D-ribose 5-phosphate (route II): step 3/3.</text>
</comment>
<dbReference type="NCBIfam" id="NF007485">
    <property type="entry name" value="PRK10078.1"/>
    <property type="match status" value="1"/>
</dbReference>
<evidence type="ECO:0000256" key="6">
    <source>
        <dbReference type="HAMAP-Rule" id="MF_00836"/>
    </source>
</evidence>
<keyword evidence="5 6" id="KW-0067">ATP-binding</keyword>
<dbReference type="GO" id="GO:0033863">
    <property type="term" value="F:ribose 1,5-bisphosphate phosphokinase activity"/>
    <property type="evidence" value="ECO:0007669"/>
    <property type="project" value="UniProtKB-UniRule"/>
</dbReference>
<dbReference type="SMART" id="SM00072">
    <property type="entry name" value="GuKc"/>
    <property type="match status" value="1"/>
</dbReference>
<comment type="similarity">
    <text evidence="6">Belongs to the ribose 1,5-bisphosphokinase family.</text>
</comment>
<dbReference type="Proteomes" id="UP000067711">
    <property type="component" value="Chromosome 2"/>
</dbReference>
<organism evidence="8 9">
    <name type="scientific">Burkholderia mayonis</name>
    <dbReference type="NCBI Taxonomy" id="1385591"/>
    <lineage>
        <taxon>Bacteria</taxon>
        <taxon>Pseudomonadati</taxon>
        <taxon>Pseudomonadota</taxon>
        <taxon>Betaproteobacteria</taxon>
        <taxon>Burkholderiales</taxon>
        <taxon>Burkholderiaceae</taxon>
        <taxon>Burkholderia</taxon>
        <taxon>pseudomallei group</taxon>
    </lineage>
</organism>
<dbReference type="AlphaFoldDB" id="A0A1B4FQU5"/>
<dbReference type="EC" id="2.7.4.23" evidence="6"/>
<reference evidence="8 9" key="1">
    <citation type="submission" date="2015-12" db="EMBL/GenBank/DDBJ databases">
        <title>Diversity of Burkholderia near neighbor genomes.</title>
        <authorList>
            <person name="Sahl J."/>
            <person name="Wagner D."/>
            <person name="Keim P."/>
        </authorList>
    </citation>
    <scope>NUCLEOTIDE SEQUENCE [LARGE SCALE GENOMIC DNA]</scope>
    <source>
        <strain evidence="8 9">BDU8</strain>
    </source>
</reference>
<dbReference type="EMBL" id="CP013388">
    <property type="protein sequence ID" value="AOJ06036.1"/>
    <property type="molecule type" value="Genomic_DNA"/>
</dbReference>
<dbReference type="InterPro" id="IPR008145">
    <property type="entry name" value="GK/Ca_channel_bsu"/>
</dbReference>
<evidence type="ECO:0000313" key="8">
    <source>
        <dbReference type="EMBL" id="AOJ06036.1"/>
    </source>
</evidence>
<comment type="catalytic activity">
    <reaction evidence="1 6">
        <text>alpha-D-ribose 1,5-bisphosphate + ATP = 5-phospho-alpha-D-ribose 1-diphosphate + ADP</text>
        <dbReference type="Rhea" id="RHEA:20109"/>
        <dbReference type="ChEBI" id="CHEBI:30616"/>
        <dbReference type="ChEBI" id="CHEBI:58017"/>
        <dbReference type="ChEBI" id="CHEBI:68688"/>
        <dbReference type="ChEBI" id="CHEBI:456216"/>
        <dbReference type="EC" id="2.7.4.23"/>
    </reaction>
</comment>
<dbReference type="GO" id="GO:0006015">
    <property type="term" value="P:5-phosphoribose 1-diphosphate biosynthetic process"/>
    <property type="evidence" value="ECO:0007669"/>
    <property type="project" value="UniProtKB-UniRule"/>
</dbReference>
<dbReference type="GO" id="GO:0019634">
    <property type="term" value="P:organic phosphonate metabolic process"/>
    <property type="evidence" value="ECO:0007669"/>
    <property type="project" value="UniProtKB-UniRule"/>
</dbReference>
<evidence type="ECO:0000256" key="2">
    <source>
        <dbReference type="ARBA" id="ARBA00005069"/>
    </source>
</evidence>
<dbReference type="InterPro" id="IPR027417">
    <property type="entry name" value="P-loop_NTPase"/>
</dbReference>
<proteinExistence type="inferred from homology"/>
<comment type="function">
    <text evidence="6">Catalyzes the phosphorylation of ribose 1,5-bisphosphate to 5-phospho-D-ribosyl alpha-1-diphosphate (PRPP).</text>
</comment>
<dbReference type="InterPro" id="IPR012699">
    <property type="entry name" value="PhnN"/>
</dbReference>
<keyword evidence="8" id="KW-0418">Kinase</keyword>
<dbReference type="UniPathway" id="UPA00087">
    <property type="reaction ID" value="UER00175"/>
</dbReference>
<evidence type="ECO:0000256" key="4">
    <source>
        <dbReference type="ARBA" id="ARBA00022741"/>
    </source>
</evidence>
<keyword evidence="4 6" id="KW-0547">Nucleotide-binding</keyword>
<gene>
    <name evidence="6" type="primary">phnN</name>
    <name evidence="8" type="ORF">WS71_00875</name>
</gene>
<dbReference type="GO" id="GO:0005524">
    <property type="term" value="F:ATP binding"/>
    <property type="evidence" value="ECO:0007669"/>
    <property type="project" value="UniProtKB-KW"/>
</dbReference>